<dbReference type="PROSITE" id="PS01162">
    <property type="entry name" value="QOR_ZETA_CRYSTAL"/>
    <property type="match status" value="1"/>
</dbReference>
<evidence type="ECO:0000259" key="1">
    <source>
        <dbReference type="SMART" id="SM00829"/>
    </source>
</evidence>
<evidence type="ECO:0000313" key="3">
    <source>
        <dbReference type="Proteomes" id="UP001595604"/>
    </source>
</evidence>
<dbReference type="RefSeq" id="WP_379508114.1">
    <property type="nucleotide sequence ID" value="NZ_JBHRTQ010000001.1"/>
</dbReference>
<comment type="caution">
    <text evidence="2">The sequence shown here is derived from an EMBL/GenBank/DDBJ whole genome shotgun (WGS) entry which is preliminary data.</text>
</comment>
<dbReference type="InterPro" id="IPR013149">
    <property type="entry name" value="ADH-like_C"/>
</dbReference>
<dbReference type="SUPFAM" id="SSF50129">
    <property type="entry name" value="GroES-like"/>
    <property type="match status" value="1"/>
</dbReference>
<dbReference type="PANTHER" id="PTHR43677">
    <property type="entry name" value="SHORT-CHAIN DEHYDROGENASE/REDUCTASE"/>
    <property type="match status" value="1"/>
</dbReference>
<dbReference type="EMBL" id="JBHRTQ010000001">
    <property type="protein sequence ID" value="MFC3172717.1"/>
    <property type="molecule type" value="Genomic_DNA"/>
</dbReference>
<protein>
    <submittedName>
        <fullName evidence="2">NADPH:quinone oxidoreductase family protein</fullName>
        <ecNumber evidence="2">1.-.-.-</ecNumber>
    </submittedName>
</protein>
<dbReference type="Gene3D" id="3.40.50.720">
    <property type="entry name" value="NAD(P)-binding Rossmann-like Domain"/>
    <property type="match status" value="1"/>
</dbReference>
<dbReference type="PANTHER" id="PTHR43677:SF4">
    <property type="entry name" value="QUINONE OXIDOREDUCTASE-LIKE PROTEIN 2"/>
    <property type="match status" value="1"/>
</dbReference>
<dbReference type="GO" id="GO:0016491">
    <property type="term" value="F:oxidoreductase activity"/>
    <property type="evidence" value="ECO:0007669"/>
    <property type="project" value="UniProtKB-KW"/>
</dbReference>
<dbReference type="InterPro" id="IPR020843">
    <property type="entry name" value="ER"/>
</dbReference>
<name>A0ABV7IL44_9SPHN</name>
<keyword evidence="2" id="KW-0560">Oxidoreductase</keyword>
<dbReference type="InterPro" id="IPR002364">
    <property type="entry name" value="Quin_OxRdtase/zeta-crystal_CS"/>
</dbReference>
<dbReference type="InterPro" id="IPR036291">
    <property type="entry name" value="NAD(P)-bd_dom_sf"/>
</dbReference>
<dbReference type="InterPro" id="IPR013154">
    <property type="entry name" value="ADH-like_N"/>
</dbReference>
<reference evidence="3" key="1">
    <citation type="journal article" date="2019" name="Int. J. Syst. Evol. Microbiol.">
        <title>The Global Catalogue of Microorganisms (GCM) 10K type strain sequencing project: providing services to taxonomists for standard genome sequencing and annotation.</title>
        <authorList>
            <consortium name="The Broad Institute Genomics Platform"/>
            <consortium name="The Broad Institute Genome Sequencing Center for Infectious Disease"/>
            <person name="Wu L."/>
            <person name="Ma J."/>
        </authorList>
    </citation>
    <scope>NUCLEOTIDE SEQUENCE [LARGE SCALE GENOMIC DNA]</scope>
    <source>
        <strain evidence="3">KCTC 42984</strain>
    </source>
</reference>
<dbReference type="EC" id="1.-.-.-" evidence="2"/>
<dbReference type="Gene3D" id="3.90.180.10">
    <property type="entry name" value="Medium-chain alcohol dehydrogenases, catalytic domain"/>
    <property type="match status" value="1"/>
</dbReference>
<dbReference type="InterPro" id="IPR011032">
    <property type="entry name" value="GroES-like_sf"/>
</dbReference>
<organism evidence="2 3">
    <name type="scientific">Novosphingobium bradum</name>
    <dbReference type="NCBI Taxonomy" id="1737444"/>
    <lineage>
        <taxon>Bacteria</taxon>
        <taxon>Pseudomonadati</taxon>
        <taxon>Pseudomonadota</taxon>
        <taxon>Alphaproteobacteria</taxon>
        <taxon>Sphingomonadales</taxon>
        <taxon>Sphingomonadaceae</taxon>
        <taxon>Novosphingobium</taxon>
    </lineage>
</organism>
<dbReference type="Pfam" id="PF08240">
    <property type="entry name" value="ADH_N"/>
    <property type="match status" value="1"/>
</dbReference>
<evidence type="ECO:0000313" key="2">
    <source>
        <dbReference type="EMBL" id="MFC3172717.1"/>
    </source>
</evidence>
<accession>A0ABV7IL44</accession>
<keyword evidence="3" id="KW-1185">Reference proteome</keyword>
<dbReference type="SMART" id="SM00829">
    <property type="entry name" value="PKS_ER"/>
    <property type="match status" value="1"/>
</dbReference>
<proteinExistence type="predicted"/>
<feature type="domain" description="Enoyl reductase (ER)" evidence="1">
    <location>
        <begin position="10"/>
        <end position="328"/>
    </location>
</feature>
<gene>
    <name evidence="2" type="ORF">ACFOD9_00480</name>
</gene>
<dbReference type="InterPro" id="IPR051397">
    <property type="entry name" value="Zn-ADH-like_protein"/>
</dbReference>
<dbReference type="Pfam" id="PF00107">
    <property type="entry name" value="ADH_zinc_N"/>
    <property type="match status" value="1"/>
</dbReference>
<dbReference type="SUPFAM" id="SSF51735">
    <property type="entry name" value="NAD(P)-binding Rossmann-fold domains"/>
    <property type="match status" value="1"/>
</dbReference>
<dbReference type="CDD" id="cd08241">
    <property type="entry name" value="QOR1"/>
    <property type="match status" value="1"/>
</dbReference>
<sequence length="334" mass="34717">MKAWLSREAGGPESLHLEEVADPVAGPGQLLVRIHAASLNFPDTLIIADRYQHKPPRPFTPGTDAAGVVEAVGEGVTGFAVGDRVAGLVPTGALAERAVMDEWRAFPIPAEMPYAVAAALIMVYGTTIHALVDRGRLQAGDSLLVLGAAGGTGLSAVQVGKALGARVVAAVSSQAKAEAARAAGADAAIVYPTGPLDKAASRALADQFKAAAPDGYAVVYDPVGGDYVEPALRAIGWEGRYLVIGFTAGIAHLPLNLVLLKACNVVGVFWGAWTMRNRAQSRAEMAQLFAMWQEGRIAPPIGAHFPFALAPQALAALDERRAVGKLIVDVVAPQ</sequence>
<dbReference type="Proteomes" id="UP001595604">
    <property type="component" value="Unassembled WGS sequence"/>
</dbReference>